<comment type="caution">
    <text evidence="2">The sequence shown here is derived from an EMBL/GenBank/DDBJ whole genome shotgun (WGS) entry which is preliminary data.</text>
</comment>
<protein>
    <submittedName>
        <fullName evidence="2">LamB/YcsF family protein</fullName>
    </submittedName>
</protein>
<dbReference type="OrthoDB" id="9773478at2"/>
<dbReference type="GO" id="GO:0005975">
    <property type="term" value="P:carbohydrate metabolic process"/>
    <property type="evidence" value="ECO:0007669"/>
    <property type="project" value="InterPro"/>
</dbReference>
<dbReference type="RefSeq" id="WP_136373604.1">
    <property type="nucleotide sequence ID" value="NZ_SSOB01000061.1"/>
</dbReference>
<evidence type="ECO:0000313" key="2">
    <source>
        <dbReference type="EMBL" id="THF73194.1"/>
    </source>
</evidence>
<dbReference type="Proteomes" id="UP000310636">
    <property type="component" value="Unassembled WGS sequence"/>
</dbReference>
<reference evidence="2 3" key="1">
    <citation type="submission" date="2019-04" db="EMBL/GenBank/DDBJ databases">
        <title>Cohnella sp. nov. isolated from preserved vegetables.</title>
        <authorList>
            <person name="Lin S.-Y."/>
            <person name="Hung M.-H."/>
            <person name="Young C.-C."/>
        </authorList>
    </citation>
    <scope>NUCLEOTIDE SEQUENCE [LARGE SCALE GENOMIC DNA]</scope>
    <source>
        <strain evidence="2 3">CC-MHH1044</strain>
    </source>
</reference>
<dbReference type="PANTHER" id="PTHR30292">
    <property type="entry name" value="UNCHARACTERIZED PROTEIN YBGL-RELATED"/>
    <property type="match status" value="1"/>
</dbReference>
<evidence type="ECO:0000313" key="3">
    <source>
        <dbReference type="Proteomes" id="UP000310636"/>
    </source>
</evidence>
<dbReference type="NCBIfam" id="NF003816">
    <property type="entry name" value="PRK05406.1-5"/>
    <property type="match status" value="1"/>
</dbReference>
<dbReference type="InterPro" id="IPR011330">
    <property type="entry name" value="Glyco_hydro/deAcase_b/a-brl"/>
</dbReference>
<feature type="compositionally biased region" description="Low complexity" evidence="1">
    <location>
        <begin position="1"/>
        <end position="15"/>
    </location>
</feature>
<sequence>MSNSLANSSAPASRSIDLNVDAGEREDAAQMEEDRQLLASVSSANIACGYHAGNARVMRRTVEWCAELGVAVGAHPGLPDREGFGRRELAVAPAEVEADVLYQLGALQAIAKAAGVPLVHVKPHGALYHMASRRRDLAEAIVRAARAIDPGLAIVGPAASELLRAATAAGLRPVEEGFVDRAYLADGSLAPRSLSGAVHADESAAIGQALSIAERGEARALDGGVAIVKARTLCLHGDTPGAAAFAASLRRSLLERGYAIRPPR</sequence>
<dbReference type="PANTHER" id="PTHR30292:SF0">
    <property type="entry name" value="5-OXOPROLINASE SUBUNIT A"/>
    <property type="match status" value="1"/>
</dbReference>
<name>A0A4S4BG03_9BACL</name>
<feature type="region of interest" description="Disordered" evidence="1">
    <location>
        <begin position="1"/>
        <end position="20"/>
    </location>
</feature>
<dbReference type="CDD" id="cd10787">
    <property type="entry name" value="LamB_YcsF_like"/>
    <property type="match status" value="1"/>
</dbReference>
<evidence type="ECO:0000256" key="1">
    <source>
        <dbReference type="SAM" id="MobiDB-lite"/>
    </source>
</evidence>
<dbReference type="EMBL" id="SSOB01000061">
    <property type="protein sequence ID" value="THF73194.1"/>
    <property type="molecule type" value="Genomic_DNA"/>
</dbReference>
<dbReference type="Pfam" id="PF03746">
    <property type="entry name" value="LamB_YcsF"/>
    <property type="match status" value="1"/>
</dbReference>
<dbReference type="InterPro" id="IPR005501">
    <property type="entry name" value="LamB/YcsF/PxpA-like"/>
</dbReference>
<keyword evidence="3" id="KW-1185">Reference proteome</keyword>
<gene>
    <name evidence="2" type="ORF">E6C55_30415</name>
</gene>
<dbReference type="SUPFAM" id="SSF88713">
    <property type="entry name" value="Glycoside hydrolase/deacetylase"/>
    <property type="match status" value="1"/>
</dbReference>
<dbReference type="AlphaFoldDB" id="A0A4S4BG03"/>
<accession>A0A4S4BG03</accession>
<dbReference type="NCBIfam" id="NF003814">
    <property type="entry name" value="PRK05406.1-3"/>
    <property type="match status" value="1"/>
</dbReference>
<organism evidence="2 3">
    <name type="scientific">Cohnella fermenti</name>
    <dbReference type="NCBI Taxonomy" id="2565925"/>
    <lineage>
        <taxon>Bacteria</taxon>
        <taxon>Bacillati</taxon>
        <taxon>Bacillota</taxon>
        <taxon>Bacilli</taxon>
        <taxon>Bacillales</taxon>
        <taxon>Paenibacillaceae</taxon>
        <taxon>Cohnella</taxon>
    </lineage>
</organism>
<proteinExistence type="predicted"/>
<dbReference type="Gene3D" id="3.20.20.370">
    <property type="entry name" value="Glycoside hydrolase/deacetylase"/>
    <property type="match status" value="1"/>
</dbReference>